<comment type="similarity">
    <text evidence="1">Belongs to the LytR/CpsA/Psr (LCP) family.</text>
</comment>
<organism evidence="5 6">
    <name type="scientific">Branchiibius hedensis</name>
    <dbReference type="NCBI Taxonomy" id="672460"/>
    <lineage>
        <taxon>Bacteria</taxon>
        <taxon>Bacillati</taxon>
        <taxon>Actinomycetota</taxon>
        <taxon>Actinomycetes</taxon>
        <taxon>Micrococcales</taxon>
        <taxon>Dermacoccaceae</taxon>
        <taxon>Branchiibius</taxon>
    </lineage>
</organism>
<dbReference type="InterPro" id="IPR050922">
    <property type="entry name" value="LytR/CpsA/Psr_CW_biosynth"/>
</dbReference>
<keyword evidence="3" id="KW-1133">Transmembrane helix</keyword>
<evidence type="ECO:0000313" key="5">
    <source>
        <dbReference type="EMBL" id="SSA33209.1"/>
    </source>
</evidence>
<evidence type="ECO:0000256" key="3">
    <source>
        <dbReference type="SAM" id="Phobius"/>
    </source>
</evidence>
<feature type="region of interest" description="Disordered" evidence="2">
    <location>
        <begin position="353"/>
        <end position="386"/>
    </location>
</feature>
<feature type="region of interest" description="Disordered" evidence="2">
    <location>
        <begin position="409"/>
        <end position="430"/>
    </location>
</feature>
<dbReference type="AlphaFoldDB" id="A0A2Y8ZSB8"/>
<keyword evidence="6" id="KW-1185">Reference proteome</keyword>
<dbReference type="Pfam" id="PF03816">
    <property type="entry name" value="LytR_cpsA_psr"/>
    <property type="match status" value="1"/>
</dbReference>
<dbReference type="NCBIfam" id="TIGR00350">
    <property type="entry name" value="lytR_cpsA_psr"/>
    <property type="match status" value="1"/>
</dbReference>
<keyword evidence="3" id="KW-0812">Transmembrane</keyword>
<dbReference type="InterPro" id="IPR004474">
    <property type="entry name" value="LytR_CpsA_psr"/>
</dbReference>
<name>A0A2Y8ZSB8_9MICO</name>
<gene>
    <name evidence="5" type="ORF">SAMN04489750_0482</name>
</gene>
<dbReference type="OrthoDB" id="9782542at2"/>
<dbReference type="EMBL" id="UESZ01000001">
    <property type="protein sequence ID" value="SSA33209.1"/>
    <property type="molecule type" value="Genomic_DNA"/>
</dbReference>
<reference evidence="6" key="1">
    <citation type="submission" date="2016-10" db="EMBL/GenBank/DDBJ databases">
        <authorList>
            <person name="Varghese N."/>
            <person name="Submissions S."/>
        </authorList>
    </citation>
    <scope>NUCLEOTIDE SEQUENCE [LARGE SCALE GENOMIC DNA]</scope>
    <source>
        <strain evidence="6">DSM 22951</strain>
    </source>
</reference>
<keyword evidence="3" id="KW-0472">Membrane</keyword>
<evidence type="ECO:0000313" key="6">
    <source>
        <dbReference type="Proteomes" id="UP000250028"/>
    </source>
</evidence>
<evidence type="ECO:0000256" key="2">
    <source>
        <dbReference type="SAM" id="MobiDB-lite"/>
    </source>
</evidence>
<proteinExistence type="inferred from homology"/>
<evidence type="ECO:0000256" key="1">
    <source>
        <dbReference type="ARBA" id="ARBA00006068"/>
    </source>
</evidence>
<dbReference type="PANTHER" id="PTHR33392">
    <property type="entry name" value="POLYISOPRENYL-TEICHOIC ACID--PEPTIDOGLYCAN TEICHOIC ACID TRANSFERASE TAGU"/>
    <property type="match status" value="1"/>
</dbReference>
<evidence type="ECO:0000259" key="4">
    <source>
        <dbReference type="Pfam" id="PF03816"/>
    </source>
</evidence>
<feature type="compositionally biased region" description="Low complexity" evidence="2">
    <location>
        <begin position="355"/>
        <end position="386"/>
    </location>
</feature>
<dbReference type="Proteomes" id="UP000250028">
    <property type="component" value="Unassembled WGS sequence"/>
</dbReference>
<feature type="domain" description="Cell envelope-related transcriptional attenuator" evidence="4">
    <location>
        <begin position="114"/>
        <end position="267"/>
    </location>
</feature>
<protein>
    <submittedName>
        <fullName evidence="5">Cell envelope-related function transcriptional attenuator common domain-containing protein</fullName>
    </submittedName>
</protein>
<feature type="transmembrane region" description="Helical" evidence="3">
    <location>
        <begin position="30"/>
        <end position="49"/>
    </location>
</feature>
<dbReference type="PANTHER" id="PTHR33392:SF6">
    <property type="entry name" value="POLYISOPRENYL-TEICHOIC ACID--PEPTIDOGLYCAN TEICHOIC ACID TRANSFERASE TAGU"/>
    <property type="match status" value="1"/>
</dbReference>
<dbReference type="Gene3D" id="3.40.630.190">
    <property type="entry name" value="LCP protein"/>
    <property type="match status" value="1"/>
</dbReference>
<accession>A0A2Y8ZSB8</accession>
<sequence length="430" mass="44599">MPNYRRPVPEPVSRSAKRSRARTAVIRRRILAGVLVVLVAIGVGGGLLLHHLNGNIRTDALVGSGTAKQQETGPINILVMGSDTRDGEANCALGGACAKTTATSNAAAESEGANADVIMVVHVAADRSNATVLSIPRDTVVKIPACTYEGKTVPARTDRINASLMAGPSCTAQTVGQLTGITINHFVVIDFAGVVTMSDAVGGVEVCVDNNVYDTYSHLKLAKGTHTLEGKAALEFLRTRHGFGDGGDVGRTIAQHLFLSSMIRQVESASTLANPVKVYNLADAATKAVTVDDDLGSVTALSSLLLEIKDIPSSRITFVTTPTDYNPANKNELVLAPNAAALFKKIADDVPLSHSKTTSKTTTSKAPTPSTSTATPSASATSAAPDYATTADAATGCAQVSTYKTVSLNGIPMTPTRAYELSPNVPDSAS</sequence>